<accession>A0ABV3LS84</accession>
<sequence length="60" mass="6345">MLAQQTAILVTPTDATALGTTMVEPEADLSDAPVYSPQAQGQLLLLALLSPKEPKEPKNK</sequence>
<dbReference type="EMBL" id="JBEYRS010000003">
    <property type="protein sequence ID" value="MEW2362333.1"/>
    <property type="molecule type" value="Genomic_DNA"/>
</dbReference>
<evidence type="ECO:0000313" key="2">
    <source>
        <dbReference type="Proteomes" id="UP001553843"/>
    </source>
</evidence>
<organism evidence="1 2">
    <name type="scientific">Streptomyces huasconensis</name>
    <dbReference type="NCBI Taxonomy" id="1854574"/>
    <lineage>
        <taxon>Bacteria</taxon>
        <taxon>Bacillati</taxon>
        <taxon>Actinomycetota</taxon>
        <taxon>Actinomycetes</taxon>
        <taxon>Kitasatosporales</taxon>
        <taxon>Streptomycetaceae</taxon>
        <taxon>Streptomyces</taxon>
    </lineage>
</organism>
<dbReference type="RefSeq" id="WP_359640309.1">
    <property type="nucleotide sequence ID" value="NZ_JBEYRR010000001.1"/>
</dbReference>
<dbReference type="Proteomes" id="UP001553843">
    <property type="component" value="Unassembled WGS sequence"/>
</dbReference>
<name>A0ABV3LS84_9ACTN</name>
<reference evidence="1 2" key="1">
    <citation type="submission" date="2024-06" db="EMBL/GenBank/DDBJ databases">
        <title>The Natural Products Discovery Center: Release of the First 8490 Sequenced Strains for Exploring Actinobacteria Biosynthetic Diversity.</title>
        <authorList>
            <person name="Kalkreuter E."/>
            <person name="Kautsar S.A."/>
            <person name="Yang D."/>
            <person name="Bader C.D."/>
            <person name="Teijaro C.N."/>
            <person name="Fluegel L."/>
            <person name="Davis C.M."/>
            <person name="Simpson J.R."/>
            <person name="Lauterbach L."/>
            <person name="Steele A.D."/>
            <person name="Gui C."/>
            <person name="Meng S."/>
            <person name="Li G."/>
            <person name="Viehrig K."/>
            <person name="Ye F."/>
            <person name="Su P."/>
            <person name="Kiefer A.F."/>
            <person name="Nichols A."/>
            <person name="Cepeda A.J."/>
            <person name="Yan W."/>
            <person name="Fan B."/>
            <person name="Jiang Y."/>
            <person name="Adhikari A."/>
            <person name="Zheng C.-J."/>
            <person name="Schuster L."/>
            <person name="Cowan T.M."/>
            <person name="Smanski M.J."/>
            <person name="Chevrette M.G."/>
            <person name="De Carvalho L.P.S."/>
            <person name="Shen B."/>
        </authorList>
    </citation>
    <scope>NUCLEOTIDE SEQUENCE [LARGE SCALE GENOMIC DNA]</scope>
    <source>
        <strain evidence="1 2">NPDC047833</strain>
    </source>
</reference>
<gene>
    <name evidence="1" type="ORF">AB0887_10275</name>
</gene>
<protein>
    <submittedName>
        <fullName evidence="1">Uncharacterized protein</fullName>
    </submittedName>
</protein>
<evidence type="ECO:0000313" key="1">
    <source>
        <dbReference type="EMBL" id="MEW2362333.1"/>
    </source>
</evidence>
<proteinExistence type="predicted"/>
<comment type="caution">
    <text evidence="1">The sequence shown here is derived from an EMBL/GenBank/DDBJ whole genome shotgun (WGS) entry which is preliminary data.</text>
</comment>
<keyword evidence="2" id="KW-1185">Reference proteome</keyword>